<dbReference type="Proteomes" id="UP000264980">
    <property type="component" value="Chromosome"/>
</dbReference>
<dbReference type="AlphaFoldDB" id="A0A345CQF8"/>
<accession>A0A345CQF8</accession>
<sequence length="45" mass="5162">MSTHFFSKRGVAGKGKEFARKLPGHKTEAMTEKYLNTRGKEYVMI</sequence>
<reference evidence="2 3" key="1">
    <citation type="submission" date="2016-01" db="EMBL/GenBank/DDBJ databases">
        <authorList>
            <person name="Oliw E.H."/>
        </authorList>
    </citation>
    <scope>NUCLEOTIDE SEQUENCE [LARGE SCALE GENOMIC DNA]</scope>
    <source>
        <strain evidence="2 3">MDcuke</strain>
    </source>
</reference>
<proteinExistence type="predicted"/>
<gene>
    <name evidence="2" type="ORF">AV903_05500</name>
</gene>
<evidence type="ECO:0000256" key="1">
    <source>
        <dbReference type="SAM" id="MobiDB-lite"/>
    </source>
</evidence>
<organism evidence="2 3">
    <name type="scientific">Erwinia tracheiphila</name>
    <dbReference type="NCBI Taxonomy" id="65700"/>
    <lineage>
        <taxon>Bacteria</taxon>
        <taxon>Pseudomonadati</taxon>
        <taxon>Pseudomonadota</taxon>
        <taxon>Gammaproteobacteria</taxon>
        <taxon>Enterobacterales</taxon>
        <taxon>Erwiniaceae</taxon>
        <taxon>Erwinia</taxon>
    </lineage>
</organism>
<evidence type="ECO:0000313" key="3">
    <source>
        <dbReference type="Proteomes" id="UP000264980"/>
    </source>
</evidence>
<dbReference type="EMBL" id="CP013970">
    <property type="protein sequence ID" value="AXF75675.1"/>
    <property type="molecule type" value="Genomic_DNA"/>
</dbReference>
<protein>
    <submittedName>
        <fullName evidence="2">Integrase</fullName>
    </submittedName>
</protein>
<feature type="region of interest" description="Disordered" evidence="1">
    <location>
        <begin position="1"/>
        <end position="23"/>
    </location>
</feature>
<evidence type="ECO:0000313" key="2">
    <source>
        <dbReference type="EMBL" id="AXF75675.1"/>
    </source>
</evidence>
<feature type="compositionally biased region" description="Basic and acidic residues" evidence="1">
    <location>
        <begin position="14"/>
        <end position="23"/>
    </location>
</feature>
<dbReference type="RefSeq" id="WP_020323249.1">
    <property type="nucleotide sequence ID" value="NZ_CP013970.1"/>
</dbReference>
<name>A0A345CQF8_9GAMM</name>